<accession>A0A0B7AS48</accession>
<name>A0A0B7AS48_9EUPU</name>
<feature type="compositionally biased region" description="Polar residues" evidence="1">
    <location>
        <begin position="1"/>
        <end position="24"/>
    </location>
</feature>
<evidence type="ECO:0000313" key="4">
    <source>
        <dbReference type="EMBL" id="CEK83419.1"/>
    </source>
</evidence>
<evidence type="ECO:0000313" key="2">
    <source>
        <dbReference type="EMBL" id="CEK83413.1"/>
    </source>
</evidence>
<dbReference type="EMBL" id="HACG01036552">
    <property type="protein sequence ID" value="CEK83417.1"/>
    <property type="molecule type" value="Transcribed_RNA"/>
</dbReference>
<feature type="region of interest" description="Disordered" evidence="1">
    <location>
        <begin position="1"/>
        <end position="27"/>
    </location>
</feature>
<protein>
    <submittedName>
        <fullName evidence="3">Uncharacterized protein</fullName>
    </submittedName>
</protein>
<sequence>MSSSHIIHSQTNIKAEQQAFQQKDLNPPSYKDQIQEIKQLWSTLFSILHYSQSDRQENKQKCPGVHEL</sequence>
<dbReference type="AlphaFoldDB" id="A0A0B7AS48"/>
<dbReference type="EMBL" id="HACG01036548">
    <property type="protein sequence ID" value="CEK83413.1"/>
    <property type="molecule type" value="Transcribed_RNA"/>
</dbReference>
<organism evidence="3">
    <name type="scientific">Arion vulgaris</name>
    <dbReference type="NCBI Taxonomy" id="1028688"/>
    <lineage>
        <taxon>Eukaryota</taxon>
        <taxon>Metazoa</taxon>
        <taxon>Spiralia</taxon>
        <taxon>Lophotrochozoa</taxon>
        <taxon>Mollusca</taxon>
        <taxon>Gastropoda</taxon>
        <taxon>Heterobranchia</taxon>
        <taxon>Euthyneura</taxon>
        <taxon>Panpulmonata</taxon>
        <taxon>Eupulmonata</taxon>
        <taxon>Stylommatophora</taxon>
        <taxon>Helicina</taxon>
        <taxon>Arionoidea</taxon>
        <taxon>Arionidae</taxon>
        <taxon>Arion</taxon>
    </lineage>
</organism>
<dbReference type="EMBL" id="HACG01036554">
    <property type="protein sequence ID" value="CEK83419.1"/>
    <property type="molecule type" value="Transcribed_RNA"/>
</dbReference>
<evidence type="ECO:0000313" key="3">
    <source>
        <dbReference type="EMBL" id="CEK83417.1"/>
    </source>
</evidence>
<gene>
    <name evidence="3" type="primary">ORF136884</name>
    <name evidence="2" type="synonym">ORF136857</name>
    <name evidence="4" type="synonym">ORF136901</name>
</gene>
<evidence type="ECO:0000256" key="1">
    <source>
        <dbReference type="SAM" id="MobiDB-lite"/>
    </source>
</evidence>
<reference evidence="3" key="1">
    <citation type="submission" date="2014-12" db="EMBL/GenBank/DDBJ databases">
        <title>Insight into the proteome of Arion vulgaris.</title>
        <authorList>
            <person name="Aradska J."/>
            <person name="Bulat T."/>
            <person name="Smidak R."/>
            <person name="Sarate P."/>
            <person name="Gangsoo J."/>
            <person name="Sialana F."/>
            <person name="Bilban M."/>
            <person name="Lubec G."/>
        </authorList>
    </citation>
    <scope>NUCLEOTIDE SEQUENCE</scope>
    <source>
        <tissue evidence="3">Skin</tissue>
    </source>
</reference>
<proteinExistence type="predicted"/>